<name>A0A5E4TX66_9BURK</name>
<dbReference type="GO" id="GO:0005886">
    <property type="term" value="C:plasma membrane"/>
    <property type="evidence" value="ECO:0007669"/>
    <property type="project" value="UniProtKB-SubCell"/>
</dbReference>
<evidence type="ECO:0000313" key="9">
    <source>
        <dbReference type="EMBL" id="VVD92440.1"/>
    </source>
</evidence>
<reference evidence="9 10" key="1">
    <citation type="submission" date="2019-08" db="EMBL/GenBank/DDBJ databases">
        <authorList>
            <person name="Peeters C."/>
        </authorList>
    </citation>
    <scope>NUCLEOTIDE SEQUENCE [LARGE SCALE GENOMIC DNA]</scope>
    <source>
        <strain evidence="9 10">LMG 31108</strain>
    </source>
</reference>
<keyword evidence="5 8" id="KW-1133">Transmembrane helix</keyword>
<feature type="transmembrane region" description="Helical" evidence="8">
    <location>
        <begin position="394"/>
        <end position="411"/>
    </location>
</feature>
<dbReference type="Pfam" id="PF09594">
    <property type="entry name" value="GT87"/>
    <property type="match status" value="1"/>
</dbReference>
<sequence>MNRQMLPSAWPSIPPRMPPGSAGLPRGIVISAGLVMLLQWAALGAWAFSWLTSESRGAEGMPPLGHDLRVYWTVSWITEHLGALAAFDPGTLNAVQLRFFPSYTAFGHWLYPPTFQWLIQPLSKLPYAWAYGTYAVVSVMLFALAVRPLRRGSGWPWLVVIAFPGLWVAILAGQNSVVTLLLMSVALTYSGTRPLLAGLCGGLLVIKPQFAVLLPLWWLCGRQWRALLTMMATGMIGCALTLAWEGVTLWRAFFAAVSTFNVEVVQQGAGDIWHAMPTVFAAARLHGMTLSAAYALYALVAVPSILLTAWLWAKRASLPLRVAAAITATLLCQPYLLYYELVWLIVPLLCLSAGGEGTWPNARQAWLDARLRAALWLLPLQAYLVVLWTPMGQWGVVLLPALMVLIALRFLRDGLGGLGGLVGVVGVVLGAFRTSGSEKASHGPSAHNGTHRL</sequence>
<evidence type="ECO:0000256" key="8">
    <source>
        <dbReference type="SAM" id="Phobius"/>
    </source>
</evidence>
<feature type="transmembrane region" description="Helical" evidence="8">
    <location>
        <begin position="195"/>
        <end position="219"/>
    </location>
</feature>
<gene>
    <name evidence="9" type="ORF">PAN31108_01689</name>
</gene>
<feature type="transmembrane region" description="Helical" evidence="8">
    <location>
        <begin position="158"/>
        <end position="183"/>
    </location>
</feature>
<keyword evidence="3" id="KW-0808">Transferase</keyword>
<keyword evidence="4 8" id="KW-0812">Transmembrane</keyword>
<dbReference type="InterPro" id="IPR018584">
    <property type="entry name" value="GT87"/>
</dbReference>
<dbReference type="EMBL" id="CABPSB010000004">
    <property type="protein sequence ID" value="VVD92440.1"/>
    <property type="molecule type" value="Genomic_DNA"/>
</dbReference>
<evidence type="ECO:0000256" key="6">
    <source>
        <dbReference type="ARBA" id="ARBA00023136"/>
    </source>
</evidence>
<keyword evidence="6 8" id="KW-0472">Membrane</keyword>
<evidence type="ECO:0000256" key="3">
    <source>
        <dbReference type="ARBA" id="ARBA00022679"/>
    </source>
</evidence>
<evidence type="ECO:0000256" key="5">
    <source>
        <dbReference type="ARBA" id="ARBA00022989"/>
    </source>
</evidence>
<comment type="subcellular location">
    <subcellularLocation>
        <location evidence="1">Cell membrane</location>
        <topology evidence="1">Multi-pass membrane protein</topology>
    </subcellularLocation>
</comment>
<dbReference type="Proteomes" id="UP000406256">
    <property type="component" value="Unassembled WGS sequence"/>
</dbReference>
<keyword evidence="2" id="KW-1003">Cell membrane</keyword>
<feature type="transmembrane region" description="Helical" evidence="8">
    <location>
        <begin position="27"/>
        <end position="48"/>
    </location>
</feature>
<feature type="transmembrane region" description="Helical" evidence="8">
    <location>
        <begin position="226"/>
        <end position="244"/>
    </location>
</feature>
<evidence type="ECO:0000256" key="4">
    <source>
        <dbReference type="ARBA" id="ARBA00022692"/>
    </source>
</evidence>
<evidence type="ECO:0008006" key="11">
    <source>
        <dbReference type="Google" id="ProtNLM"/>
    </source>
</evidence>
<accession>A0A5E4TX66</accession>
<evidence type="ECO:0000256" key="1">
    <source>
        <dbReference type="ARBA" id="ARBA00004651"/>
    </source>
</evidence>
<protein>
    <recommendedName>
        <fullName evidence="11">DUF2029 domain-containing protein</fullName>
    </recommendedName>
</protein>
<feature type="transmembrane region" description="Helical" evidence="8">
    <location>
        <begin position="127"/>
        <end position="146"/>
    </location>
</feature>
<dbReference type="AlphaFoldDB" id="A0A5E4TX66"/>
<feature type="transmembrane region" description="Helical" evidence="8">
    <location>
        <begin position="320"/>
        <end position="336"/>
    </location>
</feature>
<organism evidence="9 10">
    <name type="scientific">Pandoraea anhela</name>
    <dbReference type="NCBI Taxonomy" id="2508295"/>
    <lineage>
        <taxon>Bacteria</taxon>
        <taxon>Pseudomonadati</taxon>
        <taxon>Pseudomonadota</taxon>
        <taxon>Betaproteobacteria</taxon>
        <taxon>Burkholderiales</taxon>
        <taxon>Burkholderiaceae</taxon>
        <taxon>Pandoraea</taxon>
    </lineage>
</organism>
<feature type="transmembrane region" description="Helical" evidence="8">
    <location>
        <begin position="418"/>
        <end position="435"/>
    </location>
</feature>
<feature type="transmembrane region" description="Helical" evidence="8">
    <location>
        <begin position="294"/>
        <end position="313"/>
    </location>
</feature>
<dbReference type="RefSeq" id="WP_174994899.1">
    <property type="nucleotide sequence ID" value="NZ_CABPSB010000004.1"/>
</dbReference>
<evidence type="ECO:0000313" key="10">
    <source>
        <dbReference type="Proteomes" id="UP000406256"/>
    </source>
</evidence>
<evidence type="ECO:0000256" key="2">
    <source>
        <dbReference type="ARBA" id="ARBA00022475"/>
    </source>
</evidence>
<keyword evidence="10" id="KW-1185">Reference proteome</keyword>
<comment type="similarity">
    <text evidence="7">Belongs to the glycosyltransferase 87 family.</text>
</comment>
<dbReference type="GO" id="GO:0016758">
    <property type="term" value="F:hexosyltransferase activity"/>
    <property type="evidence" value="ECO:0007669"/>
    <property type="project" value="InterPro"/>
</dbReference>
<evidence type="ECO:0000256" key="7">
    <source>
        <dbReference type="ARBA" id="ARBA00024033"/>
    </source>
</evidence>
<proteinExistence type="inferred from homology"/>